<dbReference type="HOGENOM" id="CLU_3328797_0_0_10"/>
<gene>
    <name evidence="2" type="ORF">Hsw_3000</name>
</gene>
<name>W8FA65_9BACT</name>
<accession>W8FA65</accession>
<organism evidence="2 3">
    <name type="scientific">Hymenobacter swuensis DY53</name>
    <dbReference type="NCBI Taxonomy" id="1227739"/>
    <lineage>
        <taxon>Bacteria</taxon>
        <taxon>Pseudomonadati</taxon>
        <taxon>Bacteroidota</taxon>
        <taxon>Cytophagia</taxon>
        <taxon>Cytophagales</taxon>
        <taxon>Hymenobacteraceae</taxon>
        <taxon>Hymenobacter</taxon>
    </lineage>
</organism>
<proteinExistence type="predicted"/>
<protein>
    <submittedName>
        <fullName evidence="2">Uncharacterized protein</fullName>
    </submittedName>
</protein>
<evidence type="ECO:0000256" key="1">
    <source>
        <dbReference type="SAM" id="Phobius"/>
    </source>
</evidence>
<sequence>MIKPLHWSLRNFSNNSVIVSICSIILFDSLAWPLLTEA</sequence>
<keyword evidence="1" id="KW-0472">Membrane</keyword>
<dbReference type="AlphaFoldDB" id="W8FA65"/>
<keyword evidence="1" id="KW-0812">Transmembrane</keyword>
<evidence type="ECO:0000313" key="2">
    <source>
        <dbReference type="EMBL" id="AHJ98595.1"/>
    </source>
</evidence>
<feature type="transmembrane region" description="Helical" evidence="1">
    <location>
        <begin position="12"/>
        <end position="35"/>
    </location>
</feature>
<reference evidence="2 3" key="1">
    <citation type="submission" date="2014-01" db="EMBL/GenBank/DDBJ databases">
        <title>Complete genome sequence of ionizing-radiation resistance bacterium Hymenobacter swuensis DY53.</title>
        <authorList>
            <person name="Jung J.-H."/>
            <person name="Jeong S.-W."/>
            <person name="Joe M.-H."/>
            <person name="Cho y.-j."/>
            <person name="Kim M.-K."/>
            <person name="Lim S.-Y."/>
        </authorList>
    </citation>
    <scope>NUCLEOTIDE SEQUENCE [LARGE SCALE GENOMIC DNA]</scope>
    <source>
        <strain evidence="2 3">DY53</strain>
    </source>
</reference>
<evidence type="ECO:0000313" key="3">
    <source>
        <dbReference type="Proteomes" id="UP000019423"/>
    </source>
</evidence>
<dbReference type="KEGG" id="hsw:Hsw_3000"/>
<dbReference type="EMBL" id="CP007145">
    <property type="protein sequence ID" value="AHJ98595.1"/>
    <property type="molecule type" value="Genomic_DNA"/>
</dbReference>
<dbReference type="Proteomes" id="UP000019423">
    <property type="component" value="Chromosome"/>
</dbReference>
<keyword evidence="3" id="KW-1185">Reference proteome</keyword>
<keyword evidence="1" id="KW-1133">Transmembrane helix</keyword>